<evidence type="ECO:0000256" key="8">
    <source>
        <dbReference type="ARBA" id="ARBA00022989"/>
    </source>
</evidence>
<evidence type="ECO:0000313" key="14">
    <source>
        <dbReference type="EMBL" id="CDW77659.1"/>
    </source>
</evidence>
<evidence type="ECO:0000256" key="5">
    <source>
        <dbReference type="ARBA" id="ARBA00022801"/>
    </source>
</evidence>
<keyword evidence="9 12" id="KW-0472">Membrane</keyword>
<keyword evidence="15" id="KW-1185">Reference proteome</keyword>
<organism evidence="14 15">
    <name type="scientific">Stylonychia lemnae</name>
    <name type="common">Ciliate</name>
    <dbReference type="NCBI Taxonomy" id="5949"/>
    <lineage>
        <taxon>Eukaryota</taxon>
        <taxon>Sar</taxon>
        <taxon>Alveolata</taxon>
        <taxon>Ciliophora</taxon>
        <taxon>Intramacronucleata</taxon>
        <taxon>Spirotrichea</taxon>
        <taxon>Stichotrichia</taxon>
        <taxon>Sporadotrichida</taxon>
        <taxon>Oxytrichidae</taxon>
        <taxon>Stylonychinae</taxon>
        <taxon>Stylonychia</taxon>
    </lineage>
</organism>
<sequence length="1034" mass="120332">MRASQNSKSRRNLICLFICGSDTNKSGQSNHQSSDRSFSILNQLNREQDSRSNSREYKRILHPRQERLHPPRAQQNGIPPKNESSSLRMFLEELKNDDSNLSNRQNYSIPQSSNKNNANAQNNRAKHLQLSPEMMSSMGSSANMEILKVQEESFSKIHQDIASLQNKIKGLETKLGSKNTQGSTKNINNTNSSYRQEIFKERNDIHNHQFQKQQQQQHQNTDEDESRIKRYHNNQHQNQKQHHNSNQSSSNQKYISSNCRNQERQTTNESLYSIKKHLNVDKENQSNQQLLLKNMHQEQDSHQPQIFQNQQLKRQYQQQHQDIENQRVQLNERFSKQRQIHKQPSQRIDNASNPNDSAERPNRALKIKQPHQNYQTELPHQIISQQPNLETEHDQLSNYSPQVNSSQNEEPIHLEEQEHNPLNDSTISVSEQMKQRIKLKMNNYKKNKEHKQRPSSRNHANNKSLSASLRRSNTQEFSKRDNQYRVKRQVRFSENKHTSRSQDRRSSQQSQDSLPSDLLEQRKQNAQLKQEMEKLRRKYEIREDYYNKWRDLKIQFKELHDEFKVKEVKRKEQKEVIEQQKTYIAKLKKKLKSQKEKLKKLKSDSPDKTAAEAQHHRVSTKSVSKTYRQFKNDENTKQDSKVKSTKKVVQPSDINNQLKKSNEGEGMSSFRKYWAKVVEFFKSKGFLRFASAIAVVVGSLFLICYFKSPTTAAQYCISNRQLIGERKLSEVLQVSSTKYSSPAMNESQIGYLLLIGLYSIFVYKLVMNLKDMHGFKGKQKKDIGQQQKDRSFEDVGGCIQAKNAIKEIIDCIQKPELYKSAGVRMPKGVLLYGPPGTGKTLIAKAAATEAGIPVIYCSGSEFVEVFVGLGAKRIRDIFTQARAAAPCMIFIDEIDAVGFSRGNNNYIIGGGHREMETTLNELLNQMDGFEENDRILVVAATNLAQTLDPALQRPGRFDQKIEIKLPTQEERTEIFKIHLRNVILLFYDQYFRNNTRCLKMIQIQHLKQQMAAVELRLKTQLTQQLYNLQERLKA</sequence>
<gene>
    <name evidence="14" type="primary">Contig1138.g1239</name>
    <name evidence="14" type="ORF">STYLEM_6623</name>
</gene>
<keyword evidence="14" id="KW-0482">Metalloprotease</keyword>
<dbReference type="GO" id="GO:0005524">
    <property type="term" value="F:ATP binding"/>
    <property type="evidence" value="ECO:0007669"/>
    <property type="project" value="UniProtKB-KW"/>
</dbReference>
<evidence type="ECO:0000256" key="3">
    <source>
        <dbReference type="ARBA" id="ARBA00022692"/>
    </source>
</evidence>
<feature type="region of interest" description="Disordered" evidence="11">
    <location>
        <begin position="335"/>
        <end position="361"/>
    </location>
</feature>
<reference evidence="14 15" key="1">
    <citation type="submission" date="2014-06" db="EMBL/GenBank/DDBJ databases">
        <authorList>
            <person name="Swart Estienne"/>
        </authorList>
    </citation>
    <scope>NUCLEOTIDE SEQUENCE [LARGE SCALE GENOMIC DNA]</scope>
    <source>
        <strain evidence="14 15">130c</strain>
    </source>
</reference>
<feature type="compositionally biased region" description="Polar residues" evidence="11">
    <location>
        <begin position="254"/>
        <end position="267"/>
    </location>
</feature>
<evidence type="ECO:0000259" key="13">
    <source>
        <dbReference type="SMART" id="SM00382"/>
    </source>
</evidence>
<dbReference type="AlphaFoldDB" id="A0A078A635"/>
<dbReference type="PANTHER" id="PTHR23076:SF97">
    <property type="entry name" value="ATP-DEPENDENT ZINC METALLOPROTEASE YME1L1"/>
    <property type="match status" value="1"/>
</dbReference>
<feature type="region of interest" description="Disordered" evidence="11">
    <location>
        <begin position="234"/>
        <end position="267"/>
    </location>
</feature>
<feature type="compositionally biased region" description="Polar residues" evidence="11">
    <location>
        <begin position="396"/>
        <end position="409"/>
    </location>
</feature>
<dbReference type="GO" id="GO:0016020">
    <property type="term" value="C:membrane"/>
    <property type="evidence" value="ECO:0007669"/>
    <property type="project" value="UniProtKB-SubCell"/>
</dbReference>
<evidence type="ECO:0000256" key="7">
    <source>
        <dbReference type="ARBA" id="ARBA00022946"/>
    </source>
</evidence>
<dbReference type="GO" id="GO:0004176">
    <property type="term" value="F:ATP-dependent peptidase activity"/>
    <property type="evidence" value="ECO:0007669"/>
    <property type="project" value="TreeGrafter"/>
</dbReference>
<comment type="subcellular location">
    <subcellularLocation>
        <location evidence="1">Membrane</location>
        <topology evidence="1">Multi-pass membrane protein</topology>
    </subcellularLocation>
</comment>
<keyword evidence="6" id="KW-0067">ATP-binding</keyword>
<name>A0A078A635_STYLE</name>
<accession>A0A078A635</accession>
<feature type="compositionally biased region" description="Polar residues" evidence="11">
    <location>
        <begin position="99"/>
        <end position="110"/>
    </location>
</feature>
<feature type="compositionally biased region" description="Polar residues" evidence="11">
    <location>
        <begin position="457"/>
        <end position="476"/>
    </location>
</feature>
<protein>
    <submittedName>
        <fullName evidence="14">Atp-dependent zinc metalloprotease</fullName>
    </submittedName>
</protein>
<feature type="compositionally biased region" description="Basic residues" evidence="11">
    <location>
        <begin position="445"/>
        <end position="456"/>
    </location>
</feature>
<dbReference type="EMBL" id="CCKQ01006347">
    <property type="protein sequence ID" value="CDW77659.1"/>
    <property type="molecule type" value="Genomic_DNA"/>
</dbReference>
<feature type="compositionally biased region" description="Polar residues" evidence="11">
    <location>
        <begin position="620"/>
        <end position="629"/>
    </location>
</feature>
<feature type="domain" description="AAA+ ATPase" evidence="13">
    <location>
        <begin position="825"/>
        <end position="967"/>
    </location>
</feature>
<feature type="compositionally biased region" description="Basic and acidic residues" evidence="11">
    <location>
        <begin position="596"/>
        <end position="615"/>
    </location>
</feature>
<feature type="compositionally biased region" description="Polar residues" evidence="11">
    <location>
        <begin position="73"/>
        <end position="83"/>
    </location>
</feature>
<evidence type="ECO:0000256" key="10">
    <source>
        <dbReference type="SAM" id="Coils"/>
    </source>
</evidence>
<evidence type="ECO:0000256" key="12">
    <source>
        <dbReference type="SAM" id="Phobius"/>
    </source>
</evidence>
<evidence type="ECO:0000256" key="2">
    <source>
        <dbReference type="ARBA" id="ARBA00022670"/>
    </source>
</evidence>
<dbReference type="Gene3D" id="3.40.50.300">
    <property type="entry name" value="P-loop containing nucleotide triphosphate hydrolases"/>
    <property type="match status" value="1"/>
</dbReference>
<dbReference type="InParanoid" id="A0A078A635"/>
<dbReference type="InterPro" id="IPR003593">
    <property type="entry name" value="AAA+_ATPase"/>
</dbReference>
<dbReference type="SMART" id="SM00382">
    <property type="entry name" value="AAA"/>
    <property type="match status" value="1"/>
</dbReference>
<feature type="compositionally biased region" description="Low complexity" evidence="11">
    <location>
        <begin position="111"/>
        <end position="121"/>
    </location>
</feature>
<dbReference type="PANTHER" id="PTHR23076">
    <property type="entry name" value="METALLOPROTEASE M41 FTSH"/>
    <property type="match status" value="1"/>
</dbReference>
<dbReference type="OrthoDB" id="1413014at2759"/>
<feature type="region of interest" description="Disordered" evidence="11">
    <location>
        <begin position="445"/>
        <end position="519"/>
    </location>
</feature>
<evidence type="ECO:0000256" key="6">
    <source>
        <dbReference type="ARBA" id="ARBA00022840"/>
    </source>
</evidence>
<feature type="compositionally biased region" description="Polar residues" evidence="11">
    <location>
        <begin position="342"/>
        <end position="356"/>
    </location>
</feature>
<feature type="region of interest" description="Disordered" evidence="11">
    <location>
        <begin position="96"/>
        <end position="121"/>
    </location>
</feature>
<dbReference type="Pfam" id="PF00004">
    <property type="entry name" value="AAA"/>
    <property type="match status" value="1"/>
</dbReference>
<proteinExistence type="predicted"/>
<dbReference type="PROSITE" id="PS00674">
    <property type="entry name" value="AAA"/>
    <property type="match status" value="1"/>
</dbReference>
<dbReference type="GO" id="GO:0006508">
    <property type="term" value="P:proteolysis"/>
    <property type="evidence" value="ECO:0007669"/>
    <property type="project" value="UniProtKB-KW"/>
</dbReference>
<feature type="coiled-coil region" evidence="10">
    <location>
        <begin position="154"/>
        <end position="181"/>
    </location>
</feature>
<feature type="compositionally biased region" description="Basic residues" evidence="11">
    <location>
        <begin position="234"/>
        <end position="243"/>
    </location>
</feature>
<feature type="region of interest" description="Disordered" evidence="11">
    <location>
        <begin position="596"/>
        <end position="664"/>
    </location>
</feature>
<evidence type="ECO:0000256" key="9">
    <source>
        <dbReference type="ARBA" id="ARBA00023136"/>
    </source>
</evidence>
<dbReference type="Proteomes" id="UP000039865">
    <property type="component" value="Unassembled WGS sequence"/>
</dbReference>
<dbReference type="GO" id="GO:0016887">
    <property type="term" value="F:ATP hydrolysis activity"/>
    <property type="evidence" value="ECO:0007669"/>
    <property type="project" value="InterPro"/>
</dbReference>
<keyword evidence="8 12" id="KW-1133">Transmembrane helix</keyword>
<dbReference type="InterPro" id="IPR027417">
    <property type="entry name" value="P-loop_NTPase"/>
</dbReference>
<dbReference type="InterPro" id="IPR003959">
    <property type="entry name" value="ATPase_AAA_core"/>
</dbReference>
<feature type="transmembrane region" description="Helical" evidence="12">
    <location>
        <begin position="749"/>
        <end position="766"/>
    </location>
</feature>
<dbReference type="FunFam" id="3.40.50.300:FF:000277">
    <property type="entry name" value="ATP-dependent zinc metalloprotease FtsH"/>
    <property type="match status" value="1"/>
</dbReference>
<feature type="region of interest" description="Disordered" evidence="11">
    <location>
        <begin position="44"/>
        <end position="83"/>
    </location>
</feature>
<evidence type="ECO:0000313" key="15">
    <source>
        <dbReference type="Proteomes" id="UP000039865"/>
    </source>
</evidence>
<feature type="compositionally biased region" description="Basic and acidic residues" evidence="11">
    <location>
        <begin position="491"/>
        <end position="506"/>
    </location>
</feature>
<dbReference type="CDD" id="cd19501">
    <property type="entry name" value="RecA-like_FtsH"/>
    <property type="match status" value="1"/>
</dbReference>
<keyword evidence="7" id="KW-0809">Transit peptide</keyword>
<evidence type="ECO:0000256" key="4">
    <source>
        <dbReference type="ARBA" id="ARBA00022741"/>
    </source>
</evidence>
<keyword evidence="5" id="KW-0378">Hydrolase</keyword>
<feature type="compositionally biased region" description="Basic and acidic residues" evidence="11">
    <location>
        <begin position="46"/>
        <end position="69"/>
    </location>
</feature>
<keyword evidence="3 12" id="KW-0812">Transmembrane</keyword>
<evidence type="ECO:0000256" key="11">
    <source>
        <dbReference type="SAM" id="MobiDB-lite"/>
    </source>
</evidence>
<keyword evidence="2 14" id="KW-0645">Protease</keyword>
<feature type="compositionally biased region" description="Basic and acidic residues" evidence="11">
    <location>
        <begin position="630"/>
        <end position="642"/>
    </location>
</feature>
<dbReference type="SUPFAM" id="SSF52540">
    <property type="entry name" value="P-loop containing nucleoside triphosphate hydrolases"/>
    <property type="match status" value="1"/>
</dbReference>
<feature type="region of interest" description="Disordered" evidence="11">
    <location>
        <begin position="388"/>
        <end position="410"/>
    </location>
</feature>
<keyword evidence="10" id="KW-0175">Coiled coil</keyword>
<feature type="compositionally biased region" description="Low complexity" evidence="11">
    <location>
        <begin position="507"/>
        <end position="518"/>
    </location>
</feature>
<evidence type="ECO:0000256" key="1">
    <source>
        <dbReference type="ARBA" id="ARBA00004141"/>
    </source>
</evidence>
<feature type="transmembrane region" description="Helical" evidence="12">
    <location>
        <begin position="686"/>
        <end position="708"/>
    </location>
</feature>
<feature type="compositionally biased region" description="Low complexity" evidence="11">
    <location>
        <begin position="244"/>
        <end position="253"/>
    </location>
</feature>
<dbReference type="InterPro" id="IPR003960">
    <property type="entry name" value="ATPase_AAA_CS"/>
</dbReference>
<dbReference type="GO" id="GO:0008237">
    <property type="term" value="F:metallopeptidase activity"/>
    <property type="evidence" value="ECO:0007669"/>
    <property type="project" value="UniProtKB-KW"/>
</dbReference>
<keyword evidence="4" id="KW-0547">Nucleotide-binding</keyword>